<gene>
    <name evidence="2" type="ORF">AKG39_15605</name>
</gene>
<accession>A0A0L6TXC8</accession>
<sequence>MSSIAIETSVYNLGDMEIAKRIFAMPDTLVVAIGPPTCIRILYFRALECGQLSKLKLIPISSLDYTFGDYLEKIKGVIEAALQENCYQGIILYVSCPDLLSQTDFDTMIQGLDNSRQIPVDIFKRGPLEKRKTSPSQRLDKIAARIEDFVKTRQLVLSKNEAVCELPPLAADYSGVLSLFPEDSAVCRFLMTGSGCANCPSSMDKLNHNPFIFSRFDDLQAVYGCTNEIGEAITKHFQMNHQTKEIELFISIGTPVTFMTGMNDHFLQTCDLFEVTCAIDTNGFQTAEEGVAKALLKIAKATLKKVENRKKRINIIGYNPFLFGKRQHFHEIETCLTSLGYAVNFLGYESLNSFKTAAEAELNLVFSRHGLSLAKWMAELFQIPYLFAMPIGIDGFNQWLRDVGVLLKTAIPESYYLNKEPQPCPVFRVLLLGENEILDQLEIVIPNDFGIITIRANKIADLNLQQMTITHVIADPLYQNRINSITEKFQFIPMPYPSLSGNAFIELDYQYMGQTGYAYLKRFFANKVTA</sequence>
<feature type="domain" description="Nitrogenase/oxidoreductase component 1" evidence="1">
    <location>
        <begin position="277"/>
        <end position="415"/>
    </location>
</feature>
<proteinExistence type="predicted"/>
<dbReference type="OrthoDB" id="3199475at2"/>
<evidence type="ECO:0000259" key="1">
    <source>
        <dbReference type="Pfam" id="PF00148"/>
    </source>
</evidence>
<dbReference type="RefSeq" id="WP_050741337.1">
    <property type="nucleotide sequence ID" value="NZ_LGYO01000044.1"/>
</dbReference>
<evidence type="ECO:0000313" key="2">
    <source>
        <dbReference type="EMBL" id="KNZ40737.1"/>
    </source>
</evidence>
<dbReference type="PANTHER" id="PTHR42846:SF1">
    <property type="entry name" value="NI-SIROHYDROCHLORIN A,C-DIAMIDE REDUCTIVE CYCLASE COMPLEX, COMPONENT CFBD"/>
    <property type="match status" value="1"/>
</dbReference>
<dbReference type="EMBL" id="LGYO01000044">
    <property type="protein sequence ID" value="KNZ40737.1"/>
    <property type="molecule type" value="Genomic_DNA"/>
</dbReference>
<keyword evidence="3" id="KW-1185">Reference proteome</keyword>
<dbReference type="STRING" id="52689.AKG39_15605"/>
<organism evidence="2 3">
    <name type="scientific">Acetobacterium bakii</name>
    <dbReference type="NCBI Taxonomy" id="52689"/>
    <lineage>
        <taxon>Bacteria</taxon>
        <taxon>Bacillati</taxon>
        <taxon>Bacillota</taxon>
        <taxon>Clostridia</taxon>
        <taxon>Eubacteriales</taxon>
        <taxon>Eubacteriaceae</taxon>
        <taxon>Acetobacterium</taxon>
    </lineage>
</organism>
<dbReference type="Gene3D" id="3.40.50.1980">
    <property type="entry name" value="Nitrogenase molybdenum iron protein domain"/>
    <property type="match status" value="1"/>
</dbReference>
<comment type="caution">
    <text evidence="2">The sequence shown here is derived from an EMBL/GenBank/DDBJ whole genome shotgun (WGS) entry which is preliminary data.</text>
</comment>
<evidence type="ECO:0000313" key="3">
    <source>
        <dbReference type="Proteomes" id="UP000036873"/>
    </source>
</evidence>
<dbReference type="PANTHER" id="PTHR42846">
    <property type="entry name" value="NI-SIROHYDROCHLORIN A,C-DIAMIDE REDUCTIVE CYCLASE COMPLEX, COMPONENT CFBD"/>
    <property type="match status" value="1"/>
</dbReference>
<protein>
    <recommendedName>
        <fullName evidence="1">Nitrogenase/oxidoreductase component 1 domain-containing protein</fullName>
    </recommendedName>
</protein>
<dbReference type="InterPro" id="IPR000510">
    <property type="entry name" value="Nase/OxRdtase_comp1"/>
</dbReference>
<dbReference type="InterPro" id="IPR052673">
    <property type="entry name" value="Ni-siroh_cyclase_CfbD"/>
</dbReference>
<reference evidence="3" key="1">
    <citation type="submission" date="2015-07" db="EMBL/GenBank/DDBJ databases">
        <title>Draft genome sequence of Acetobacterium bakii DSM 8293, a potential psychrophilic chemical producer through syngas fermentation.</title>
        <authorList>
            <person name="Song Y."/>
            <person name="Hwang S."/>
            <person name="Cho B.-K."/>
        </authorList>
    </citation>
    <scope>NUCLEOTIDE SEQUENCE [LARGE SCALE GENOMIC DNA]</scope>
    <source>
        <strain evidence="3">DSM 8239</strain>
    </source>
</reference>
<dbReference type="GO" id="GO:0016491">
    <property type="term" value="F:oxidoreductase activity"/>
    <property type="evidence" value="ECO:0007669"/>
    <property type="project" value="InterPro"/>
</dbReference>
<dbReference type="AlphaFoldDB" id="A0A0L6TXC8"/>
<name>A0A0L6TXC8_9FIRM</name>
<dbReference type="Pfam" id="PF00148">
    <property type="entry name" value="Oxidored_nitro"/>
    <property type="match status" value="1"/>
</dbReference>
<dbReference type="SUPFAM" id="SSF53807">
    <property type="entry name" value="Helical backbone' metal receptor"/>
    <property type="match status" value="1"/>
</dbReference>
<dbReference type="Proteomes" id="UP000036873">
    <property type="component" value="Unassembled WGS sequence"/>
</dbReference>